<accession>A0A4S9XZV4</accession>
<dbReference type="AlphaFoldDB" id="A0A4S9XZV4"/>
<evidence type="ECO:0000313" key="2">
    <source>
        <dbReference type="Proteomes" id="UP000310039"/>
    </source>
</evidence>
<sequence length="194" mass="20522">LCTTNKHKSLVFTSHKSIARTTLPRLLNLSASTTFRFARSFSHPQISTMSLPSPVPIALCGKSQTMATNFSDSMSKEGYEVVHTCHDLDSAKSTLPSLLPSSTGPLAVVIGKGFYESEMQDIIKHCQSEAGGAKTVWLLPDDDKFTAYMKVKAVASAGTMLPGMIAERAAAALKENGVVGGGSTEGVKSGVHGF</sequence>
<protein>
    <submittedName>
        <fullName evidence="1">Uncharacterized protein</fullName>
    </submittedName>
</protein>
<gene>
    <name evidence="1" type="ORF">D6C84_02914</name>
</gene>
<name>A0A4S9XZV4_AURPU</name>
<reference evidence="1 2" key="1">
    <citation type="submission" date="2018-10" db="EMBL/GenBank/DDBJ databases">
        <title>Fifty Aureobasidium pullulans genomes reveal a recombining polyextremotolerant generalist.</title>
        <authorList>
            <person name="Gostincar C."/>
            <person name="Turk M."/>
            <person name="Zajc J."/>
            <person name="Gunde-Cimerman N."/>
        </authorList>
    </citation>
    <scope>NUCLEOTIDE SEQUENCE [LARGE SCALE GENOMIC DNA]</scope>
    <source>
        <strain evidence="1 2">EXF-3403</strain>
    </source>
</reference>
<dbReference type="Proteomes" id="UP000310039">
    <property type="component" value="Unassembled WGS sequence"/>
</dbReference>
<dbReference type="EMBL" id="QZBT01000027">
    <property type="protein sequence ID" value="THZ85998.1"/>
    <property type="molecule type" value="Genomic_DNA"/>
</dbReference>
<proteinExistence type="predicted"/>
<feature type="non-terminal residue" evidence="1">
    <location>
        <position position="1"/>
    </location>
</feature>
<organism evidence="1 2">
    <name type="scientific">Aureobasidium pullulans</name>
    <name type="common">Black yeast</name>
    <name type="synonym">Pullularia pullulans</name>
    <dbReference type="NCBI Taxonomy" id="5580"/>
    <lineage>
        <taxon>Eukaryota</taxon>
        <taxon>Fungi</taxon>
        <taxon>Dikarya</taxon>
        <taxon>Ascomycota</taxon>
        <taxon>Pezizomycotina</taxon>
        <taxon>Dothideomycetes</taxon>
        <taxon>Dothideomycetidae</taxon>
        <taxon>Dothideales</taxon>
        <taxon>Saccotheciaceae</taxon>
        <taxon>Aureobasidium</taxon>
    </lineage>
</organism>
<evidence type="ECO:0000313" key="1">
    <source>
        <dbReference type="EMBL" id="THZ85998.1"/>
    </source>
</evidence>
<comment type="caution">
    <text evidence="1">The sequence shown here is derived from an EMBL/GenBank/DDBJ whole genome shotgun (WGS) entry which is preliminary data.</text>
</comment>